<feature type="transmembrane region" description="Helical" evidence="9">
    <location>
        <begin position="468"/>
        <end position="487"/>
    </location>
</feature>
<evidence type="ECO:0000256" key="4">
    <source>
        <dbReference type="ARBA" id="ARBA00022679"/>
    </source>
</evidence>
<feature type="transmembrane region" description="Helical" evidence="9">
    <location>
        <begin position="516"/>
        <end position="535"/>
    </location>
</feature>
<evidence type="ECO:0000256" key="3">
    <source>
        <dbReference type="ARBA" id="ARBA00022676"/>
    </source>
</evidence>
<accession>A0A9E7AQS7</accession>
<feature type="transmembrane region" description="Helical" evidence="9">
    <location>
        <begin position="547"/>
        <end position="580"/>
    </location>
</feature>
<keyword evidence="5 9" id="KW-0812">Transmembrane</keyword>
<name>A0A9E7AQS7_9ACTO</name>
<feature type="transmembrane region" description="Helical" evidence="9">
    <location>
        <begin position="808"/>
        <end position="828"/>
    </location>
</feature>
<keyword evidence="10" id="KW-0732">Signal</keyword>
<evidence type="ECO:0000256" key="5">
    <source>
        <dbReference type="ARBA" id="ARBA00022692"/>
    </source>
</evidence>
<dbReference type="GO" id="GO:0009103">
    <property type="term" value="P:lipopolysaccharide biosynthetic process"/>
    <property type="evidence" value="ECO:0007669"/>
    <property type="project" value="UniProtKB-ARBA"/>
</dbReference>
<dbReference type="Pfam" id="PF09913">
    <property type="entry name" value="DUF2142"/>
    <property type="match status" value="1"/>
</dbReference>
<dbReference type="KEGG" id="agh:M3I41_02610"/>
<feature type="transmembrane region" description="Helical" evidence="9">
    <location>
        <begin position="687"/>
        <end position="707"/>
    </location>
</feature>
<dbReference type="InterPro" id="IPR018674">
    <property type="entry name" value="DUF2142_membrane"/>
</dbReference>
<feature type="region of interest" description="Disordered" evidence="8">
    <location>
        <begin position="104"/>
        <end position="164"/>
    </location>
</feature>
<evidence type="ECO:0000256" key="9">
    <source>
        <dbReference type="SAM" id="Phobius"/>
    </source>
</evidence>
<sequence length="876" mass="94448">MLVKLRQNTAFLTALAVVAALAAAFAAAVLIVPVKGGHLSDKQQLLRDSLSGGFVSVKNGDTIQQRFTAAENGLNGLQGQFKLGIMDSSCRLELRLSEVHAQPGTQALLPPPSKSPAQGSTQAQGNVQAQAAASAPNVAAPSTASQNAASQNAAATPSPTTTQVASQSLPCAQVMVNESGTKIMGFKPIANSKGKTYQVALSVKADKPTVVVTRYYNPVSATDPDRPNEKRKRHVDNQPNYQVKTGEQVLKAGGATLNNQELAGREENLRGTGEITTTSLLPIYSDAGWWGTLQRGLQRSQALGPWWVSTPALVIWFAATAVSAVAAAVLAVRRSRWSVALVGAFALFQALVWAAVIPIFNGMDEYQHVSYIQYLATHNGPDSGLTQGKANYSPQLVHVYEASNLFYAWGTDRFDYSQISSLNSQLNQLPERALVRPQVTQYPPGYYLAGALVYKLSPHTGLSQYYDVRLLSVALAVVGALGMAYFARQLFPRRALVATLVSLSALAHPMMAHQSAIINNDILVISASIWALALATRALNAQRPLRWLAGAGVVTGIAMAKPQGILIAAMVALALIVVAVRARSFKLALKGGLLSAGGFIAVYIWWPIYRVIVGFGSVIAAPRPQVNLVNAGGGLAMGPVRQRGLWEQWQLFWNDQSADDYTLFKARWIKQFFGNFGWLDVFYPTRIYNWLAQIMMLFVLICLLWVVQRCVRLVLNRLRPLAVKADDAAGNGGDLAAPQADETAQDGAVVAKEQAGQEGRQLGAKRNQTATWIWWCLALTVGYLVAINLLGFIYSIMAGHDDLLQGRYILPAVAGLYALPALLTQAAVQSLQNNPWRPVRGAWLDKLVPAVALAVFAAVMALNLAGLGVIFERFYV</sequence>
<comment type="subcellular location">
    <subcellularLocation>
        <location evidence="1">Cell membrane</location>
        <topology evidence="1">Multi-pass membrane protein</topology>
    </subcellularLocation>
</comment>
<dbReference type="PANTHER" id="PTHR33908:SF11">
    <property type="entry name" value="MEMBRANE PROTEIN"/>
    <property type="match status" value="1"/>
</dbReference>
<organism evidence="11 12">
    <name type="scientific">Actinomyces graevenitzii</name>
    <dbReference type="NCBI Taxonomy" id="55565"/>
    <lineage>
        <taxon>Bacteria</taxon>
        <taxon>Bacillati</taxon>
        <taxon>Actinomycetota</taxon>
        <taxon>Actinomycetes</taxon>
        <taxon>Actinomycetales</taxon>
        <taxon>Actinomycetaceae</taxon>
        <taxon>Actinomyces</taxon>
    </lineage>
</organism>
<keyword evidence="3" id="KW-0328">Glycosyltransferase</keyword>
<evidence type="ECO:0000256" key="6">
    <source>
        <dbReference type="ARBA" id="ARBA00022989"/>
    </source>
</evidence>
<keyword evidence="2" id="KW-1003">Cell membrane</keyword>
<evidence type="ECO:0000256" key="10">
    <source>
        <dbReference type="SAM" id="SignalP"/>
    </source>
</evidence>
<feature type="compositionally biased region" description="Low complexity" evidence="8">
    <location>
        <begin position="121"/>
        <end position="164"/>
    </location>
</feature>
<evidence type="ECO:0000256" key="1">
    <source>
        <dbReference type="ARBA" id="ARBA00004651"/>
    </source>
</evidence>
<dbReference type="GO" id="GO:0016763">
    <property type="term" value="F:pentosyltransferase activity"/>
    <property type="evidence" value="ECO:0007669"/>
    <property type="project" value="TreeGrafter"/>
</dbReference>
<feature type="chain" id="PRO_5039526812" evidence="10">
    <location>
        <begin position="23"/>
        <end position="876"/>
    </location>
</feature>
<feature type="transmembrane region" description="Helical" evidence="9">
    <location>
        <begin position="772"/>
        <end position="796"/>
    </location>
</feature>
<evidence type="ECO:0000256" key="8">
    <source>
        <dbReference type="SAM" id="MobiDB-lite"/>
    </source>
</evidence>
<feature type="transmembrane region" description="Helical" evidence="9">
    <location>
        <begin position="587"/>
        <end position="606"/>
    </location>
</feature>
<protein>
    <submittedName>
        <fullName evidence="11">DUF2142 domain-containing protein</fullName>
    </submittedName>
</protein>
<keyword evidence="4" id="KW-0808">Transferase</keyword>
<dbReference type="GO" id="GO:0005886">
    <property type="term" value="C:plasma membrane"/>
    <property type="evidence" value="ECO:0007669"/>
    <property type="project" value="UniProtKB-SubCell"/>
</dbReference>
<feature type="transmembrane region" description="Helical" evidence="9">
    <location>
        <begin position="339"/>
        <end position="360"/>
    </location>
</feature>
<dbReference type="InterPro" id="IPR050297">
    <property type="entry name" value="LipidA_mod_glycosyltrf_83"/>
</dbReference>
<reference evidence="11" key="1">
    <citation type="submission" date="2022-05" db="EMBL/GenBank/DDBJ databases">
        <title>Using nanopore sequencing to obtain complete genomes from saliva samples.</title>
        <authorList>
            <person name="Baker J.L."/>
        </authorList>
    </citation>
    <scope>NUCLEOTIDE SEQUENCE</scope>
    <source>
        <strain evidence="11">JCVI-JB-Ag32</strain>
    </source>
</reference>
<dbReference type="PANTHER" id="PTHR33908">
    <property type="entry name" value="MANNOSYLTRANSFERASE YKCB-RELATED"/>
    <property type="match status" value="1"/>
</dbReference>
<dbReference type="AlphaFoldDB" id="A0A9E7AQS7"/>
<evidence type="ECO:0000313" key="12">
    <source>
        <dbReference type="Proteomes" id="UP000830236"/>
    </source>
</evidence>
<feature type="signal peptide" evidence="10">
    <location>
        <begin position="1"/>
        <end position="22"/>
    </location>
</feature>
<feature type="transmembrane region" description="Helical" evidence="9">
    <location>
        <begin position="848"/>
        <end position="871"/>
    </location>
</feature>
<dbReference type="EMBL" id="CP097095">
    <property type="protein sequence ID" value="UQF80188.1"/>
    <property type="molecule type" value="Genomic_DNA"/>
</dbReference>
<evidence type="ECO:0000256" key="2">
    <source>
        <dbReference type="ARBA" id="ARBA00022475"/>
    </source>
</evidence>
<evidence type="ECO:0000313" key="11">
    <source>
        <dbReference type="EMBL" id="UQF80188.1"/>
    </source>
</evidence>
<keyword evidence="7 9" id="KW-0472">Membrane</keyword>
<proteinExistence type="predicted"/>
<gene>
    <name evidence="11" type="ORF">M3I41_02610</name>
</gene>
<keyword evidence="6 9" id="KW-1133">Transmembrane helix</keyword>
<dbReference type="Proteomes" id="UP000830236">
    <property type="component" value="Chromosome"/>
</dbReference>
<evidence type="ECO:0000256" key="7">
    <source>
        <dbReference type="ARBA" id="ARBA00023136"/>
    </source>
</evidence>
<feature type="transmembrane region" description="Helical" evidence="9">
    <location>
        <begin position="306"/>
        <end position="332"/>
    </location>
</feature>